<comment type="function">
    <text evidence="1">Plays a role in synthesis, processing and/or stability of 23S rRNA.</text>
</comment>
<comment type="similarity">
    <text evidence="2">Belongs to the DUF177 domain family.</text>
</comment>
<keyword evidence="4" id="KW-0690">Ribosome biogenesis</keyword>
<evidence type="ECO:0000256" key="4">
    <source>
        <dbReference type="ARBA" id="ARBA00022517"/>
    </source>
</evidence>
<dbReference type="GO" id="GO:0005829">
    <property type="term" value="C:cytosol"/>
    <property type="evidence" value="ECO:0007669"/>
    <property type="project" value="TreeGrafter"/>
</dbReference>
<evidence type="ECO:0000256" key="3">
    <source>
        <dbReference type="ARBA" id="ARBA00015716"/>
    </source>
</evidence>
<sequence length="106" mass="11555">LECQRCLNSMSHQVDAEGALALVRGPLEAEQLPRELDPLLLQEKELLQVRELVEDELLLSIPVSPRHAAGSCSGHRHPEPQEPAAQQEKPNPFAVLAALKTGGNHS</sequence>
<gene>
    <name evidence="7" type="ORF">ENJ98_04340</name>
</gene>
<evidence type="ECO:0000313" key="7">
    <source>
        <dbReference type="EMBL" id="HHH13443.1"/>
    </source>
</evidence>
<dbReference type="PANTHER" id="PTHR38099">
    <property type="entry name" value="LARGE RIBOSOMAL RNA SUBUNIT ACCUMULATION PROTEIN YCED"/>
    <property type="match status" value="1"/>
</dbReference>
<evidence type="ECO:0000256" key="6">
    <source>
        <dbReference type="SAM" id="MobiDB-lite"/>
    </source>
</evidence>
<evidence type="ECO:0000256" key="1">
    <source>
        <dbReference type="ARBA" id="ARBA00002868"/>
    </source>
</evidence>
<dbReference type="GO" id="GO:0042254">
    <property type="term" value="P:ribosome biogenesis"/>
    <property type="evidence" value="ECO:0007669"/>
    <property type="project" value="UniProtKB-KW"/>
</dbReference>
<name>A0A7C5N325_9GAMM</name>
<dbReference type="PANTHER" id="PTHR38099:SF1">
    <property type="entry name" value="LARGE RIBOSOMAL RNA SUBUNIT ACCUMULATION PROTEIN YCED"/>
    <property type="match status" value="1"/>
</dbReference>
<organism evidence="7">
    <name type="scientific">Thiolapillus brandeum</name>
    <dbReference type="NCBI Taxonomy" id="1076588"/>
    <lineage>
        <taxon>Bacteria</taxon>
        <taxon>Pseudomonadati</taxon>
        <taxon>Pseudomonadota</taxon>
        <taxon>Gammaproteobacteria</taxon>
        <taxon>Chromatiales</taxon>
        <taxon>Sedimenticolaceae</taxon>
        <taxon>Thiolapillus</taxon>
    </lineage>
</organism>
<dbReference type="InterPro" id="IPR039255">
    <property type="entry name" value="YceD_bac"/>
</dbReference>
<dbReference type="EMBL" id="DROM01000267">
    <property type="protein sequence ID" value="HHH13443.1"/>
    <property type="molecule type" value="Genomic_DNA"/>
</dbReference>
<proteinExistence type="inferred from homology"/>
<evidence type="ECO:0000256" key="2">
    <source>
        <dbReference type="ARBA" id="ARBA00010740"/>
    </source>
</evidence>
<evidence type="ECO:0000256" key="5">
    <source>
        <dbReference type="ARBA" id="ARBA00031841"/>
    </source>
</evidence>
<dbReference type="InterPro" id="IPR003772">
    <property type="entry name" value="YceD"/>
</dbReference>
<feature type="region of interest" description="Disordered" evidence="6">
    <location>
        <begin position="65"/>
        <end position="92"/>
    </location>
</feature>
<dbReference type="AlphaFoldDB" id="A0A7C5N325"/>
<dbReference type="Pfam" id="PF02620">
    <property type="entry name" value="YceD"/>
    <property type="match status" value="1"/>
</dbReference>
<accession>A0A7C5N325</accession>
<dbReference type="Proteomes" id="UP000886100">
    <property type="component" value="Unassembled WGS sequence"/>
</dbReference>
<feature type="non-terminal residue" evidence="7">
    <location>
        <position position="1"/>
    </location>
</feature>
<comment type="caution">
    <text evidence="7">The sequence shown here is derived from an EMBL/GenBank/DDBJ whole genome shotgun (WGS) entry which is preliminary data.</text>
</comment>
<protein>
    <recommendedName>
        <fullName evidence="3">Large ribosomal RNA subunit accumulation protein YceD</fullName>
    </recommendedName>
    <alternativeName>
        <fullName evidence="5">23S rRNA accumulation protein YceD</fullName>
    </alternativeName>
</protein>
<reference evidence="7" key="1">
    <citation type="journal article" date="2020" name="mSystems">
        <title>Genome- and Community-Level Interaction Insights into Carbon Utilization and Element Cycling Functions of Hydrothermarchaeota in Hydrothermal Sediment.</title>
        <authorList>
            <person name="Zhou Z."/>
            <person name="Liu Y."/>
            <person name="Xu W."/>
            <person name="Pan J."/>
            <person name="Luo Z.H."/>
            <person name="Li M."/>
        </authorList>
    </citation>
    <scope>NUCLEOTIDE SEQUENCE [LARGE SCALE GENOMIC DNA]</scope>
    <source>
        <strain evidence="7">HyVt-535</strain>
    </source>
</reference>